<feature type="compositionally biased region" description="Basic residues" evidence="5">
    <location>
        <begin position="26"/>
        <end position="41"/>
    </location>
</feature>
<dbReference type="EC" id="2.5.1.18" evidence="2"/>
<name>A0A453EC35_AEGTS</name>
<keyword evidence="8" id="KW-1185">Reference proteome</keyword>
<accession>A0A453EC35</accession>
<reference evidence="8" key="2">
    <citation type="journal article" date="2017" name="Nat. Plants">
        <title>The Aegilops tauschii genome reveals multiple impacts of transposons.</title>
        <authorList>
            <person name="Zhao G."/>
            <person name="Zou C."/>
            <person name="Li K."/>
            <person name="Wang K."/>
            <person name="Li T."/>
            <person name="Gao L."/>
            <person name="Zhang X."/>
            <person name="Wang H."/>
            <person name="Yang Z."/>
            <person name="Liu X."/>
            <person name="Jiang W."/>
            <person name="Mao L."/>
            <person name="Kong X."/>
            <person name="Jiao Y."/>
            <person name="Jia J."/>
        </authorList>
    </citation>
    <scope>NUCLEOTIDE SEQUENCE [LARGE SCALE GENOMIC DNA]</scope>
    <source>
        <strain evidence="8">cv. AL8/78</strain>
    </source>
</reference>
<proteinExistence type="inferred from homology"/>
<dbReference type="EnsemblPlants" id="AET3Gv20289000.8">
    <property type="protein sequence ID" value="AET3Gv20289000.8"/>
    <property type="gene ID" value="AET3Gv20289000"/>
</dbReference>
<dbReference type="GO" id="GO:0004364">
    <property type="term" value="F:glutathione transferase activity"/>
    <property type="evidence" value="ECO:0007669"/>
    <property type="project" value="UniProtKB-EC"/>
</dbReference>
<evidence type="ECO:0000313" key="8">
    <source>
        <dbReference type="Proteomes" id="UP000015105"/>
    </source>
</evidence>
<sequence>KHVSGEGVRAPDVDKRRTGAALPGGGRRRVRARARRLRRRRAQEAPTPVCEDAWVPRWRSRPVRVARHRQVHPPQVRGDSRPRPPRRKQRNRRISNGGHVDGGGGPAVLPGHLARGVRVHHHSLHHSWRWRGAEPDRRRREPLERLRGVLGIYEARLEKSRYLAGDSISFADLNHIPFTFYFMTTPYAKVFDDYPKVKAWWEMLMARPAVQRVCKHAYGV</sequence>
<dbReference type="SUPFAM" id="SSF47616">
    <property type="entry name" value="GST C-terminal domain-like"/>
    <property type="match status" value="1"/>
</dbReference>
<feature type="compositionally biased region" description="Basic residues" evidence="5">
    <location>
        <begin position="83"/>
        <end position="93"/>
    </location>
</feature>
<dbReference type="PANTHER" id="PTHR43900:SF76">
    <property type="entry name" value="GLUTATHIONE S-TRANSFERASE 1"/>
    <property type="match status" value="1"/>
</dbReference>
<dbReference type="GO" id="GO:0006749">
    <property type="term" value="P:glutathione metabolic process"/>
    <property type="evidence" value="ECO:0007669"/>
    <property type="project" value="TreeGrafter"/>
</dbReference>
<feature type="domain" description="GST C-terminal" evidence="6">
    <location>
        <begin position="84"/>
        <end position="220"/>
    </location>
</feature>
<dbReference type="InterPro" id="IPR004046">
    <property type="entry name" value="GST_C"/>
</dbReference>
<comment type="catalytic activity">
    <reaction evidence="4">
        <text>RX + glutathione = an S-substituted glutathione + a halide anion + H(+)</text>
        <dbReference type="Rhea" id="RHEA:16437"/>
        <dbReference type="ChEBI" id="CHEBI:15378"/>
        <dbReference type="ChEBI" id="CHEBI:16042"/>
        <dbReference type="ChEBI" id="CHEBI:17792"/>
        <dbReference type="ChEBI" id="CHEBI:57925"/>
        <dbReference type="ChEBI" id="CHEBI:90779"/>
        <dbReference type="EC" id="2.5.1.18"/>
    </reaction>
</comment>
<dbReference type="Pfam" id="PF00043">
    <property type="entry name" value="GST_C"/>
    <property type="match status" value="1"/>
</dbReference>
<dbReference type="Proteomes" id="UP000015105">
    <property type="component" value="Chromosome 3D"/>
</dbReference>
<dbReference type="AlphaFoldDB" id="A0A453EC35"/>
<evidence type="ECO:0000256" key="1">
    <source>
        <dbReference type="ARBA" id="ARBA00010128"/>
    </source>
</evidence>
<dbReference type="GO" id="GO:0009636">
    <property type="term" value="P:response to toxic substance"/>
    <property type="evidence" value="ECO:0007669"/>
    <property type="project" value="UniProtKB-ARBA"/>
</dbReference>
<dbReference type="Gramene" id="AET3Gv20289000.8">
    <property type="protein sequence ID" value="AET3Gv20289000.8"/>
    <property type="gene ID" value="AET3Gv20289000"/>
</dbReference>
<reference evidence="7" key="3">
    <citation type="journal article" date="2017" name="Nature">
        <title>Genome sequence of the progenitor of the wheat D genome Aegilops tauschii.</title>
        <authorList>
            <person name="Luo M.C."/>
            <person name="Gu Y.Q."/>
            <person name="Puiu D."/>
            <person name="Wang H."/>
            <person name="Twardziok S.O."/>
            <person name="Deal K.R."/>
            <person name="Huo N."/>
            <person name="Zhu T."/>
            <person name="Wang L."/>
            <person name="Wang Y."/>
            <person name="McGuire P.E."/>
            <person name="Liu S."/>
            <person name="Long H."/>
            <person name="Ramasamy R.K."/>
            <person name="Rodriguez J.C."/>
            <person name="Van S.L."/>
            <person name="Yuan L."/>
            <person name="Wang Z."/>
            <person name="Xia Z."/>
            <person name="Xiao L."/>
            <person name="Anderson O.D."/>
            <person name="Ouyang S."/>
            <person name="Liang Y."/>
            <person name="Zimin A.V."/>
            <person name="Pertea G."/>
            <person name="Qi P."/>
            <person name="Bennetzen J.L."/>
            <person name="Dai X."/>
            <person name="Dawson M.W."/>
            <person name="Muller H.G."/>
            <person name="Kugler K."/>
            <person name="Rivarola-Duarte L."/>
            <person name="Spannagl M."/>
            <person name="Mayer K.F.X."/>
            <person name="Lu F.H."/>
            <person name="Bevan M.W."/>
            <person name="Leroy P."/>
            <person name="Li P."/>
            <person name="You F.M."/>
            <person name="Sun Q."/>
            <person name="Liu Z."/>
            <person name="Lyons E."/>
            <person name="Wicker T."/>
            <person name="Salzberg S.L."/>
            <person name="Devos K.M."/>
            <person name="Dvorak J."/>
        </authorList>
    </citation>
    <scope>NUCLEOTIDE SEQUENCE [LARGE SCALE GENOMIC DNA]</scope>
    <source>
        <strain evidence="7">cv. AL8/78</strain>
    </source>
</reference>
<evidence type="ECO:0000313" key="7">
    <source>
        <dbReference type="EnsemblPlants" id="AET3Gv20289000.8"/>
    </source>
</evidence>
<evidence type="ECO:0000256" key="3">
    <source>
        <dbReference type="ARBA" id="ARBA00022679"/>
    </source>
</evidence>
<evidence type="ECO:0000256" key="4">
    <source>
        <dbReference type="ARBA" id="ARBA00047960"/>
    </source>
</evidence>
<dbReference type="Gene3D" id="1.20.1050.10">
    <property type="match status" value="1"/>
</dbReference>
<protein>
    <recommendedName>
        <fullName evidence="2">glutathione transferase</fullName>
        <ecNumber evidence="2">2.5.1.18</ecNumber>
    </recommendedName>
</protein>
<dbReference type="PANTHER" id="PTHR43900">
    <property type="entry name" value="GLUTATHIONE S-TRANSFERASE RHO"/>
    <property type="match status" value="1"/>
</dbReference>
<evidence type="ECO:0000256" key="2">
    <source>
        <dbReference type="ARBA" id="ARBA00012452"/>
    </source>
</evidence>
<comment type="similarity">
    <text evidence="1">Belongs to the GST superfamily. Phi family.</text>
</comment>
<reference evidence="7" key="4">
    <citation type="submission" date="2019-03" db="UniProtKB">
        <authorList>
            <consortium name="EnsemblPlants"/>
        </authorList>
    </citation>
    <scope>IDENTIFICATION</scope>
</reference>
<dbReference type="InterPro" id="IPR036282">
    <property type="entry name" value="Glutathione-S-Trfase_C_sf"/>
</dbReference>
<dbReference type="PROSITE" id="PS50405">
    <property type="entry name" value="GST_CTER"/>
    <property type="match status" value="1"/>
</dbReference>
<dbReference type="FunFam" id="1.20.1050.10:FF:000004">
    <property type="entry name" value="Glutathione S-transferase F2"/>
    <property type="match status" value="1"/>
</dbReference>
<organism evidence="7 8">
    <name type="scientific">Aegilops tauschii subsp. strangulata</name>
    <name type="common">Goatgrass</name>
    <dbReference type="NCBI Taxonomy" id="200361"/>
    <lineage>
        <taxon>Eukaryota</taxon>
        <taxon>Viridiplantae</taxon>
        <taxon>Streptophyta</taxon>
        <taxon>Embryophyta</taxon>
        <taxon>Tracheophyta</taxon>
        <taxon>Spermatophyta</taxon>
        <taxon>Magnoliopsida</taxon>
        <taxon>Liliopsida</taxon>
        <taxon>Poales</taxon>
        <taxon>Poaceae</taxon>
        <taxon>BOP clade</taxon>
        <taxon>Pooideae</taxon>
        <taxon>Triticodae</taxon>
        <taxon>Triticeae</taxon>
        <taxon>Triticinae</taxon>
        <taxon>Aegilops</taxon>
    </lineage>
</organism>
<evidence type="ECO:0000256" key="5">
    <source>
        <dbReference type="SAM" id="MobiDB-lite"/>
    </source>
</evidence>
<feature type="region of interest" description="Disordered" evidence="5">
    <location>
        <begin position="65"/>
        <end position="111"/>
    </location>
</feature>
<keyword evidence="3" id="KW-0808">Transferase</keyword>
<reference evidence="8" key="1">
    <citation type="journal article" date="2014" name="Science">
        <title>Ancient hybridizations among the ancestral genomes of bread wheat.</title>
        <authorList>
            <consortium name="International Wheat Genome Sequencing Consortium,"/>
            <person name="Marcussen T."/>
            <person name="Sandve S.R."/>
            <person name="Heier L."/>
            <person name="Spannagl M."/>
            <person name="Pfeifer M."/>
            <person name="Jakobsen K.S."/>
            <person name="Wulff B.B."/>
            <person name="Steuernagel B."/>
            <person name="Mayer K.F."/>
            <person name="Olsen O.A."/>
        </authorList>
    </citation>
    <scope>NUCLEOTIDE SEQUENCE [LARGE SCALE GENOMIC DNA]</scope>
    <source>
        <strain evidence="8">cv. AL8/78</strain>
    </source>
</reference>
<dbReference type="STRING" id="200361.A0A453EC35"/>
<dbReference type="GO" id="GO:0005737">
    <property type="term" value="C:cytoplasm"/>
    <property type="evidence" value="ECO:0007669"/>
    <property type="project" value="TreeGrafter"/>
</dbReference>
<dbReference type="GO" id="GO:0043295">
    <property type="term" value="F:glutathione binding"/>
    <property type="evidence" value="ECO:0007669"/>
    <property type="project" value="TreeGrafter"/>
</dbReference>
<reference evidence="7" key="5">
    <citation type="journal article" date="2021" name="G3 (Bethesda)">
        <title>Aegilops tauschii genome assembly Aet v5.0 features greater sequence contiguity and improved annotation.</title>
        <authorList>
            <person name="Wang L."/>
            <person name="Zhu T."/>
            <person name="Rodriguez J.C."/>
            <person name="Deal K.R."/>
            <person name="Dubcovsky J."/>
            <person name="McGuire P.E."/>
            <person name="Lux T."/>
            <person name="Spannagl M."/>
            <person name="Mayer K.F.X."/>
            <person name="Baldrich P."/>
            <person name="Meyers B.C."/>
            <person name="Huo N."/>
            <person name="Gu Y.Q."/>
            <person name="Zhou H."/>
            <person name="Devos K.M."/>
            <person name="Bennetzen J.L."/>
            <person name="Unver T."/>
            <person name="Budak H."/>
            <person name="Gulick P.J."/>
            <person name="Galiba G."/>
            <person name="Kalapos B."/>
            <person name="Nelson D.R."/>
            <person name="Li P."/>
            <person name="You F.M."/>
            <person name="Luo M.C."/>
            <person name="Dvorak J."/>
        </authorList>
    </citation>
    <scope>NUCLEOTIDE SEQUENCE [LARGE SCALE GENOMIC DNA]</scope>
    <source>
        <strain evidence="7">cv. AL8/78</strain>
    </source>
</reference>
<dbReference type="InterPro" id="IPR010987">
    <property type="entry name" value="Glutathione-S-Trfase_C-like"/>
</dbReference>
<feature type="region of interest" description="Disordered" evidence="5">
    <location>
        <begin position="1"/>
        <end position="48"/>
    </location>
</feature>
<evidence type="ECO:0000259" key="6">
    <source>
        <dbReference type="PROSITE" id="PS50405"/>
    </source>
</evidence>